<proteinExistence type="predicted"/>
<comment type="caution">
    <text evidence="1">The sequence shown here is derived from an EMBL/GenBank/DDBJ whole genome shotgun (WGS) entry which is preliminary data.</text>
</comment>
<reference evidence="1 2" key="1">
    <citation type="journal article" date="2020" name="BMC Genomics">
        <title>Intraspecific diversification of the crop wild relative Brassica cretica Lam. using demographic model selection.</title>
        <authorList>
            <person name="Kioukis A."/>
            <person name="Michalopoulou V.A."/>
            <person name="Briers L."/>
            <person name="Pirintsos S."/>
            <person name="Studholme D.J."/>
            <person name="Pavlidis P."/>
            <person name="Sarris P.F."/>
        </authorList>
    </citation>
    <scope>NUCLEOTIDE SEQUENCE [LARGE SCALE GENOMIC DNA]</scope>
    <source>
        <strain evidence="2">cv. PFS-1207/04</strain>
    </source>
</reference>
<protein>
    <submittedName>
        <fullName evidence="1">Uncharacterized protein</fullName>
    </submittedName>
</protein>
<dbReference type="EMBL" id="QGKV02001556">
    <property type="protein sequence ID" value="KAF3521097.1"/>
    <property type="molecule type" value="Genomic_DNA"/>
</dbReference>
<keyword evidence="2" id="KW-1185">Reference proteome</keyword>
<evidence type="ECO:0000313" key="1">
    <source>
        <dbReference type="EMBL" id="KAF3521097.1"/>
    </source>
</evidence>
<dbReference type="Proteomes" id="UP000266723">
    <property type="component" value="Unassembled WGS sequence"/>
</dbReference>
<evidence type="ECO:0000313" key="2">
    <source>
        <dbReference type="Proteomes" id="UP000266723"/>
    </source>
</evidence>
<gene>
    <name evidence="1" type="ORF">DY000_02060107</name>
</gene>
<sequence length="103" mass="11873">MHGFASYRHFGKARSLRYDRNVHVLGHYVVTKLGSELGRYVATELGSSSVVTLRPSRVHAWSPRIDRAWLVRGPIIILELVHGQSDTFPLSWDNLYLVRPRFE</sequence>
<name>A0ABQ7B3B2_BRACR</name>
<accession>A0ABQ7B3B2</accession>
<organism evidence="1 2">
    <name type="scientific">Brassica cretica</name>
    <name type="common">Mustard</name>
    <dbReference type="NCBI Taxonomy" id="69181"/>
    <lineage>
        <taxon>Eukaryota</taxon>
        <taxon>Viridiplantae</taxon>
        <taxon>Streptophyta</taxon>
        <taxon>Embryophyta</taxon>
        <taxon>Tracheophyta</taxon>
        <taxon>Spermatophyta</taxon>
        <taxon>Magnoliopsida</taxon>
        <taxon>eudicotyledons</taxon>
        <taxon>Gunneridae</taxon>
        <taxon>Pentapetalae</taxon>
        <taxon>rosids</taxon>
        <taxon>malvids</taxon>
        <taxon>Brassicales</taxon>
        <taxon>Brassicaceae</taxon>
        <taxon>Brassiceae</taxon>
        <taxon>Brassica</taxon>
    </lineage>
</organism>